<feature type="compositionally biased region" description="Basic residues" evidence="1">
    <location>
        <begin position="60"/>
        <end position="73"/>
    </location>
</feature>
<dbReference type="AlphaFoldDB" id="A0A3N4L906"/>
<gene>
    <name evidence="2" type="ORF">P167DRAFT_561469</name>
</gene>
<name>A0A3N4L906_9PEZI</name>
<feature type="region of interest" description="Disordered" evidence="1">
    <location>
        <begin position="511"/>
        <end position="560"/>
    </location>
</feature>
<feature type="compositionally biased region" description="Acidic residues" evidence="1">
    <location>
        <begin position="99"/>
        <end position="109"/>
    </location>
</feature>
<keyword evidence="3" id="KW-1185">Reference proteome</keyword>
<feature type="compositionally biased region" description="Acidic residues" evidence="1">
    <location>
        <begin position="537"/>
        <end position="550"/>
    </location>
</feature>
<evidence type="ECO:0000313" key="2">
    <source>
        <dbReference type="EMBL" id="RPB17121.1"/>
    </source>
</evidence>
<evidence type="ECO:0000313" key="3">
    <source>
        <dbReference type="Proteomes" id="UP000277580"/>
    </source>
</evidence>
<sequence>MPPKRSTRSEHPTLEAIPPKVRNKPPTANRKSRASPEPVYNVDEVAPEKDNVAPAMGRRPGGKKKRASGKRSLPRMETQDVIVLSNGPSPASLQKNVEESETEEEEVEESQVSARRAHSLGGGEIASRSRSEGRKPRRAQSVGDAQSIPRTRSRSRNVPESSDQPLPSSPPRIPSTPGGDRSPPLLSAQETQEQEEMDEILRAAVNSPAEPPSKGSDFSSHGENSESDGSLIEFSPVREVSPFQIGKHFPKIRQMRRERKSYLDYDDPLTPKPASDTDASSSEDDQEIDDLTLFTLRTKQYDQALANVRSRMQDLSAAFAVLESLQHVATGKDKGYLNLLSDLTHVIINNDAPQLSKEEKFQLGVFDEAMLRLAYFEQETKDFELIFNRFLKHNNTQRRNIEKCRAGIRKTMKKRGYKNMAWLVTEQGEEEEGNEKKKASERRVKSVLADLEGGSYGYNTPESANERGRKRRKTGEDEYEEEGRPESRLQKKRRIELVERVRRLDDSLRTDRDEGRRRKDAGNETGEGTREAIIIRDDDDDNDNDDEQDVVNDHRGEGVEEGVEGDNVYYHEEQIGEEDDVGEQVVGNGEEMQEAQEEESDVEEVLPIIIDEDDVEIVRVEGFGERQKKAREREERLERDEGEVEVLEDHDWEDSETFALLDGISKIHGGVIETRFSRIKNRYRAELESRSVEAIIERARELKKEIIDSGEEHILGGFWDGI</sequence>
<dbReference type="InParanoid" id="A0A3N4L906"/>
<feature type="region of interest" description="Disordered" evidence="1">
    <location>
        <begin position="1"/>
        <end position="235"/>
    </location>
</feature>
<feature type="region of interest" description="Disordered" evidence="1">
    <location>
        <begin position="262"/>
        <end position="286"/>
    </location>
</feature>
<feature type="compositionally biased region" description="Polar residues" evidence="1">
    <location>
        <begin position="156"/>
        <end position="166"/>
    </location>
</feature>
<protein>
    <submittedName>
        <fullName evidence="2">Uncharacterized protein</fullName>
    </submittedName>
</protein>
<proteinExistence type="predicted"/>
<feature type="compositionally biased region" description="Polar residues" evidence="1">
    <location>
        <begin position="86"/>
        <end position="95"/>
    </location>
</feature>
<feature type="region of interest" description="Disordered" evidence="1">
    <location>
        <begin position="450"/>
        <end position="488"/>
    </location>
</feature>
<dbReference type="EMBL" id="ML119106">
    <property type="protein sequence ID" value="RPB17121.1"/>
    <property type="molecule type" value="Genomic_DNA"/>
</dbReference>
<feature type="compositionally biased region" description="Basic and acidic residues" evidence="1">
    <location>
        <begin position="511"/>
        <end position="536"/>
    </location>
</feature>
<dbReference type="OrthoDB" id="5401445at2759"/>
<reference evidence="2 3" key="1">
    <citation type="journal article" date="2018" name="Nat. Ecol. Evol.">
        <title>Pezizomycetes genomes reveal the molecular basis of ectomycorrhizal truffle lifestyle.</title>
        <authorList>
            <person name="Murat C."/>
            <person name="Payen T."/>
            <person name="Noel B."/>
            <person name="Kuo A."/>
            <person name="Morin E."/>
            <person name="Chen J."/>
            <person name="Kohler A."/>
            <person name="Krizsan K."/>
            <person name="Balestrini R."/>
            <person name="Da Silva C."/>
            <person name="Montanini B."/>
            <person name="Hainaut M."/>
            <person name="Levati E."/>
            <person name="Barry K.W."/>
            <person name="Belfiori B."/>
            <person name="Cichocki N."/>
            <person name="Clum A."/>
            <person name="Dockter R.B."/>
            <person name="Fauchery L."/>
            <person name="Guy J."/>
            <person name="Iotti M."/>
            <person name="Le Tacon F."/>
            <person name="Lindquist E.A."/>
            <person name="Lipzen A."/>
            <person name="Malagnac F."/>
            <person name="Mello A."/>
            <person name="Molinier V."/>
            <person name="Miyauchi S."/>
            <person name="Poulain J."/>
            <person name="Riccioni C."/>
            <person name="Rubini A."/>
            <person name="Sitrit Y."/>
            <person name="Splivallo R."/>
            <person name="Traeger S."/>
            <person name="Wang M."/>
            <person name="Zifcakova L."/>
            <person name="Wipf D."/>
            <person name="Zambonelli A."/>
            <person name="Paolocci F."/>
            <person name="Nowrousian M."/>
            <person name="Ottonello S."/>
            <person name="Baldrian P."/>
            <person name="Spatafora J.W."/>
            <person name="Henrissat B."/>
            <person name="Nagy L.G."/>
            <person name="Aury J.M."/>
            <person name="Wincker P."/>
            <person name="Grigoriev I.V."/>
            <person name="Bonfante P."/>
            <person name="Martin F.M."/>
        </authorList>
    </citation>
    <scope>NUCLEOTIDE SEQUENCE [LARGE SCALE GENOMIC DNA]</scope>
    <source>
        <strain evidence="2 3">CCBAS932</strain>
    </source>
</reference>
<evidence type="ECO:0000256" key="1">
    <source>
        <dbReference type="SAM" id="MobiDB-lite"/>
    </source>
</evidence>
<accession>A0A3N4L906</accession>
<organism evidence="2 3">
    <name type="scientific">Morchella conica CCBAS932</name>
    <dbReference type="NCBI Taxonomy" id="1392247"/>
    <lineage>
        <taxon>Eukaryota</taxon>
        <taxon>Fungi</taxon>
        <taxon>Dikarya</taxon>
        <taxon>Ascomycota</taxon>
        <taxon>Pezizomycotina</taxon>
        <taxon>Pezizomycetes</taxon>
        <taxon>Pezizales</taxon>
        <taxon>Morchellaceae</taxon>
        <taxon>Morchella</taxon>
    </lineage>
</organism>
<dbReference type="Proteomes" id="UP000277580">
    <property type="component" value="Unassembled WGS sequence"/>
</dbReference>